<name>A0A0C3PII5_PHLG1</name>
<protein>
    <recommendedName>
        <fullName evidence="1">BTB domain-containing protein</fullName>
    </recommendedName>
</protein>
<dbReference type="OrthoDB" id="3218112at2759"/>
<feature type="domain" description="BTB" evidence="1">
    <location>
        <begin position="23"/>
        <end position="92"/>
    </location>
</feature>
<dbReference type="AlphaFoldDB" id="A0A0C3PII5"/>
<dbReference type="STRING" id="745531.A0A0C3PII5"/>
<reference evidence="2 3" key="1">
    <citation type="journal article" date="2014" name="PLoS Genet.">
        <title>Analysis of the Phlebiopsis gigantea genome, transcriptome and secretome provides insight into its pioneer colonization strategies of wood.</title>
        <authorList>
            <person name="Hori C."/>
            <person name="Ishida T."/>
            <person name="Igarashi K."/>
            <person name="Samejima M."/>
            <person name="Suzuki H."/>
            <person name="Master E."/>
            <person name="Ferreira P."/>
            <person name="Ruiz-Duenas F.J."/>
            <person name="Held B."/>
            <person name="Canessa P."/>
            <person name="Larrondo L.F."/>
            <person name="Schmoll M."/>
            <person name="Druzhinina I.S."/>
            <person name="Kubicek C.P."/>
            <person name="Gaskell J.A."/>
            <person name="Kersten P."/>
            <person name="St John F."/>
            <person name="Glasner J."/>
            <person name="Sabat G."/>
            <person name="Splinter BonDurant S."/>
            <person name="Syed K."/>
            <person name="Yadav J."/>
            <person name="Mgbeahuruike A.C."/>
            <person name="Kovalchuk A."/>
            <person name="Asiegbu F.O."/>
            <person name="Lackner G."/>
            <person name="Hoffmeister D."/>
            <person name="Rencoret J."/>
            <person name="Gutierrez A."/>
            <person name="Sun H."/>
            <person name="Lindquist E."/>
            <person name="Barry K."/>
            <person name="Riley R."/>
            <person name="Grigoriev I.V."/>
            <person name="Henrissat B."/>
            <person name="Kues U."/>
            <person name="Berka R.M."/>
            <person name="Martinez A.T."/>
            <person name="Covert S.F."/>
            <person name="Blanchette R.A."/>
            <person name="Cullen D."/>
        </authorList>
    </citation>
    <scope>NUCLEOTIDE SEQUENCE [LARGE SCALE GENOMIC DNA]</scope>
    <source>
        <strain evidence="2 3">11061_1 CR5-6</strain>
    </source>
</reference>
<evidence type="ECO:0000259" key="1">
    <source>
        <dbReference type="PROSITE" id="PS50097"/>
    </source>
</evidence>
<dbReference type="HOGENOM" id="CLU_033082_7_0_1"/>
<dbReference type="InterPro" id="IPR011333">
    <property type="entry name" value="SKP1/BTB/POZ_sf"/>
</dbReference>
<dbReference type="Gene3D" id="3.30.710.10">
    <property type="entry name" value="Potassium Channel Kv1.1, Chain A"/>
    <property type="match status" value="1"/>
</dbReference>
<sequence length="340" mass="38211">MADGSDSSDNGPIHHPSLYFPDGDIIFSVLNEGRPTLLRVHRLVLAHFSLSFRDILSIPSHSEANEMKEGVPVVSMLDPYIDFVGLINALYSPETLPLRDLERRPNRGPVTIRGICALAKKYQVDSVLKRIAGRLEAIWPATLRQYVAARGTFTSDVGYVVSHLMWARVEHAHPEPALAIRLAMEVGARSVLSAAFYRLAISDPSVDWDDSEPEEMDTLSARWGILDQTDWTRYNYGKDDLAIRFQELPLDTYEQEVPSGRCGDEDGCFSAIKKLRAFHRGQLNIGFARQPDIIGRTLTLHEEIDKGGFCFYCKPTLQVIVSSFLKDVWDDLSEIFGLTE</sequence>
<dbReference type="Proteomes" id="UP000053257">
    <property type="component" value="Unassembled WGS sequence"/>
</dbReference>
<dbReference type="EMBL" id="KN840534">
    <property type="protein sequence ID" value="KIP05788.1"/>
    <property type="molecule type" value="Genomic_DNA"/>
</dbReference>
<evidence type="ECO:0000313" key="2">
    <source>
        <dbReference type="EMBL" id="KIP05788.1"/>
    </source>
</evidence>
<organism evidence="2 3">
    <name type="scientific">Phlebiopsis gigantea (strain 11061_1 CR5-6)</name>
    <name type="common">White-rot fungus</name>
    <name type="synonym">Peniophora gigantea</name>
    <dbReference type="NCBI Taxonomy" id="745531"/>
    <lineage>
        <taxon>Eukaryota</taxon>
        <taxon>Fungi</taxon>
        <taxon>Dikarya</taxon>
        <taxon>Basidiomycota</taxon>
        <taxon>Agaricomycotina</taxon>
        <taxon>Agaricomycetes</taxon>
        <taxon>Polyporales</taxon>
        <taxon>Phanerochaetaceae</taxon>
        <taxon>Phlebiopsis</taxon>
    </lineage>
</organism>
<accession>A0A0C3PII5</accession>
<gene>
    <name evidence="2" type="ORF">PHLGIDRAFT_486271</name>
</gene>
<keyword evidence="3" id="KW-1185">Reference proteome</keyword>
<dbReference type="InterPro" id="IPR000210">
    <property type="entry name" value="BTB/POZ_dom"/>
</dbReference>
<evidence type="ECO:0000313" key="3">
    <source>
        <dbReference type="Proteomes" id="UP000053257"/>
    </source>
</evidence>
<dbReference type="PROSITE" id="PS50097">
    <property type="entry name" value="BTB"/>
    <property type="match status" value="1"/>
</dbReference>
<proteinExistence type="predicted"/>